<dbReference type="InterPro" id="IPR014020">
    <property type="entry name" value="Tensin_C2-dom"/>
</dbReference>
<dbReference type="PANTHER" id="PTHR45734">
    <property type="entry name" value="TENSIN"/>
    <property type="match status" value="1"/>
</dbReference>
<dbReference type="InterPro" id="IPR035892">
    <property type="entry name" value="C2_domain_sf"/>
</dbReference>
<organism evidence="2 3">
    <name type="scientific">Camelus dromedarius</name>
    <name type="common">Dromedary</name>
    <name type="synonym">Arabian camel</name>
    <dbReference type="NCBI Taxonomy" id="9838"/>
    <lineage>
        <taxon>Eukaryota</taxon>
        <taxon>Metazoa</taxon>
        <taxon>Chordata</taxon>
        <taxon>Craniata</taxon>
        <taxon>Vertebrata</taxon>
        <taxon>Euteleostomi</taxon>
        <taxon>Mammalia</taxon>
        <taxon>Eutheria</taxon>
        <taxon>Laurasiatheria</taxon>
        <taxon>Artiodactyla</taxon>
        <taxon>Tylopoda</taxon>
        <taxon>Camelidae</taxon>
        <taxon>Camelus</taxon>
    </lineage>
</organism>
<dbReference type="PANTHER" id="PTHR45734:SF5">
    <property type="entry name" value="TENSIN-3"/>
    <property type="match status" value="1"/>
</dbReference>
<dbReference type="Pfam" id="PF10409">
    <property type="entry name" value="PTEN_C2"/>
    <property type="match status" value="1"/>
</dbReference>
<dbReference type="Gene3D" id="2.60.40.1110">
    <property type="match status" value="1"/>
</dbReference>
<dbReference type="GO" id="GO:0005925">
    <property type="term" value="C:focal adhesion"/>
    <property type="evidence" value="ECO:0007669"/>
    <property type="project" value="TreeGrafter"/>
</dbReference>
<evidence type="ECO:0000313" key="3">
    <source>
        <dbReference type="Proteomes" id="UP000299084"/>
    </source>
</evidence>
<dbReference type="AlphaFoldDB" id="A0A5N4C5V2"/>
<evidence type="ECO:0000313" key="2">
    <source>
        <dbReference type="EMBL" id="KAB1253764.1"/>
    </source>
</evidence>
<evidence type="ECO:0000259" key="1">
    <source>
        <dbReference type="PROSITE" id="PS51182"/>
    </source>
</evidence>
<accession>A0A5N4C5V2</accession>
<dbReference type="Proteomes" id="UP000299084">
    <property type="component" value="Unassembled WGS sequence"/>
</dbReference>
<reference evidence="2 3" key="1">
    <citation type="journal article" date="2019" name="Mol. Ecol. Resour.">
        <title>Improving Illumina assemblies with Hi-C and long reads: an example with the North African dromedary.</title>
        <authorList>
            <person name="Elbers J.P."/>
            <person name="Rogers M.F."/>
            <person name="Perelman P.L."/>
            <person name="Proskuryakova A.A."/>
            <person name="Serdyukova N.A."/>
            <person name="Johnson W.E."/>
            <person name="Horin P."/>
            <person name="Corander J."/>
            <person name="Murphy D."/>
            <person name="Burger P.A."/>
        </authorList>
    </citation>
    <scope>NUCLEOTIDE SEQUENCE [LARGE SCALE GENOMIC DNA]</scope>
    <source>
        <strain evidence="2">Drom800</strain>
        <tissue evidence="2">Blood</tissue>
    </source>
</reference>
<dbReference type="PROSITE" id="PS51182">
    <property type="entry name" value="C2_TENSIN"/>
    <property type="match status" value="1"/>
</dbReference>
<feature type="non-terminal residue" evidence="2">
    <location>
        <position position="1"/>
    </location>
</feature>
<protein>
    <submittedName>
        <fullName evidence="2">Tensin-3</fullName>
    </submittedName>
</protein>
<feature type="domain" description="C2 tensin-type" evidence="1">
    <location>
        <begin position="2"/>
        <end position="78"/>
    </location>
</feature>
<comment type="caution">
    <text evidence="2">The sequence shown here is derived from an EMBL/GenBank/DDBJ whole genome shotgun (WGS) entry which is preliminary data.</text>
</comment>
<name>A0A5N4C5V2_CAMDR</name>
<dbReference type="EMBL" id="JWIN03000036">
    <property type="protein sequence ID" value="KAB1253764.1"/>
    <property type="molecule type" value="Genomic_DNA"/>
</dbReference>
<sequence length="78" mass="8792">LRFACWLRIFTEHSVCLSACRPFLKLYQAMQLVYTSGIYNVGPENQGRVCISVEPAQLLKGDVMAPAIPPPRENPQEE</sequence>
<dbReference type="SUPFAM" id="SSF49562">
    <property type="entry name" value="C2 domain (Calcium/lipid-binding domain, CaLB)"/>
    <property type="match status" value="1"/>
</dbReference>
<keyword evidence="3" id="KW-1185">Reference proteome</keyword>
<proteinExistence type="predicted"/>
<gene>
    <name evidence="2" type="primary">Tensin-3</name>
    <name evidence="2" type="ORF">Cadr_000030596</name>
</gene>
<dbReference type="InterPro" id="IPR051484">
    <property type="entry name" value="Tensin_PTEN_phosphatase"/>
</dbReference>